<feature type="transmembrane region" description="Helical" evidence="8">
    <location>
        <begin position="77"/>
        <end position="99"/>
    </location>
</feature>
<dbReference type="PANTHER" id="PTHR20855:SF52">
    <property type="entry name" value="ADIPONECTIN RECEPTOR PROTEIN"/>
    <property type="match status" value="1"/>
</dbReference>
<dbReference type="GO" id="GO:0046872">
    <property type="term" value="F:metal ion binding"/>
    <property type="evidence" value="ECO:0007669"/>
    <property type="project" value="UniProtKB-KW"/>
</dbReference>
<feature type="transmembrane region" description="Helical" evidence="8">
    <location>
        <begin position="177"/>
        <end position="197"/>
    </location>
</feature>
<comment type="subcellular location">
    <subcellularLocation>
        <location evidence="1">Membrane</location>
        <topology evidence="1">Multi-pass membrane protein</topology>
    </subcellularLocation>
</comment>
<feature type="binding site" evidence="6">
    <location>
        <position position="278"/>
    </location>
    <ligand>
        <name>Zn(2+)</name>
        <dbReference type="ChEBI" id="CHEBI:29105"/>
    </ligand>
</feature>
<gene>
    <name evidence="9" type="ORF">Micbo1qcDRAFT_217301</name>
</gene>
<accession>A0A136JEK8</accession>
<evidence type="ECO:0000256" key="4">
    <source>
        <dbReference type="ARBA" id="ARBA00022989"/>
    </source>
</evidence>
<feature type="transmembrane region" description="Helical" evidence="8">
    <location>
        <begin position="111"/>
        <end position="134"/>
    </location>
</feature>
<dbReference type="Pfam" id="PF03006">
    <property type="entry name" value="HlyIII"/>
    <property type="match status" value="1"/>
</dbReference>
<dbReference type="EMBL" id="KQ964246">
    <property type="protein sequence ID" value="KXJ95601.1"/>
    <property type="molecule type" value="Genomic_DNA"/>
</dbReference>
<keyword evidence="6" id="KW-0862">Zinc</keyword>
<keyword evidence="5 8" id="KW-0472">Membrane</keyword>
<feature type="binding site" evidence="6">
    <location>
        <position position="282"/>
    </location>
    <ligand>
        <name>Zn(2+)</name>
        <dbReference type="ChEBI" id="CHEBI:29105"/>
    </ligand>
</feature>
<evidence type="ECO:0000256" key="7">
    <source>
        <dbReference type="SAM" id="MobiDB-lite"/>
    </source>
</evidence>
<proteinExistence type="inferred from homology"/>
<keyword evidence="6" id="KW-0479">Metal-binding</keyword>
<reference evidence="10" key="1">
    <citation type="submission" date="2016-02" db="EMBL/GenBank/DDBJ databases">
        <title>Draft genome sequence of Microdochium bolleyi, a fungal endophyte of beachgrass.</title>
        <authorList>
            <consortium name="DOE Joint Genome Institute"/>
            <person name="David A.S."/>
            <person name="May G."/>
            <person name="Haridas S."/>
            <person name="Lim J."/>
            <person name="Wang M."/>
            <person name="Labutti K."/>
            <person name="Lipzen A."/>
            <person name="Barry K."/>
            <person name="Grigoriev I.V."/>
        </authorList>
    </citation>
    <scope>NUCLEOTIDE SEQUENCE [LARGE SCALE GENOMIC DNA]</scope>
    <source>
        <strain evidence="10">J235TASD1</strain>
    </source>
</reference>
<evidence type="ECO:0000256" key="2">
    <source>
        <dbReference type="ARBA" id="ARBA00007018"/>
    </source>
</evidence>
<dbReference type="STRING" id="196109.A0A136JEK8"/>
<dbReference type="AlphaFoldDB" id="A0A136JEK8"/>
<sequence length="322" mass="36667">MTGPDTIKQRRAQPGDRDGAKQHIANPSPQARTVTWHNISEWRRDNKYILAGYRPLEADYLQVVKSLAFFHNETCNVYTHLVGAVLLPVFATAFLQTIYRPQPIDVTRTDLIMFSVFFCSAESCLIFSAVYHLIGSHSHVVEQFWHRMDLLGIVIVTVGTFIPGIYYIFICEPVLQGIHWTIVLFCGSATAALISIPKFRTLQWRSVRVGAYVALGASAFIPLLHGIRVYGLDYMLEYSGMKWYLVELFLYGAGCGLYAFRIPERFAPGYFDIWFSSHQIFHVSILCAMYVHTIALRQAFTACRTLDVCHIQSVHQARGTWL</sequence>
<dbReference type="OrthoDB" id="529367at2759"/>
<feature type="transmembrane region" description="Helical" evidence="8">
    <location>
        <begin position="243"/>
        <end position="260"/>
    </location>
</feature>
<name>A0A136JEK8_9PEZI</name>
<evidence type="ECO:0000313" key="10">
    <source>
        <dbReference type="Proteomes" id="UP000070501"/>
    </source>
</evidence>
<evidence type="ECO:0000256" key="6">
    <source>
        <dbReference type="PIRSR" id="PIRSR604254-1"/>
    </source>
</evidence>
<keyword evidence="3 8" id="KW-0812">Transmembrane</keyword>
<protein>
    <submittedName>
        <fullName evidence="9">Hemolysin-III protein</fullName>
    </submittedName>
</protein>
<keyword evidence="10" id="KW-1185">Reference proteome</keyword>
<organism evidence="9 10">
    <name type="scientific">Microdochium bolleyi</name>
    <dbReference type="NCBI Taxonomy" id="196109"/>
    <lineage>
        <taxon>Eukaryota</taxon>
        <taxon>Fungi</taxon>
        <taxon>Dikarya</taxon>
        <taxon>Ascomycota</taxon>
        <taxon>Pezizomycotina</taxon>
        <taxon>Sordariomycetes</taxon>
        <taxon>Xylariomycetidae</taxon>
        <taxon>Xylariales</taxon>
        <taxon>Microdochiaceae</taxon>
        <taxon>Microdochium</taxon>
    </lineage>
</organism>
<dbReference type="PANTHER" id="PTHR20855">
    <property type="entry name" value="ADIPOR/PROGESTIN RECEPTOR-RELATED"/>
    <property type="match status" value="1"/>
</dbReference>
<comment type="similarity">
    <text evidence="2">Belongs to the ADIPOR family.</text>
</comment>
<dbReference type="Proteomes" id="UP000070501">
    <property type="component" value="Unassembled WGS sequence"/>
</dbReference>
<feature type="binding site" evidence="6">
    <location>
        <position position="132"/>
    </location>
    <ligand>
        <name>Zn(2+)</name>
        <dbReference type="ChEBI" id="CHEBI:29105"/>
    </ligand>
</feature>
<feature type="transmembrane region" description="Helical" evidence="8">
    <location>
        <begin position="150"/>
        <end position="170"/>
    </location>
</feature>
<evidence type="ECO:0000256" key="3">
    <source>
        <dbReference type="ARBA" id="ARBA00022692"/>
    </source>
</evidence>
<feature type="region of interest" description="Disordered" evidence="7">
    <location>
        <begin position="1"/>
        <end position="27"/>
    </location>
</feature>
<dbReference type="GO" id="GO:0038023">
    <property type="term" value="F:signaling receptor activity"/>
    <property type="evidence" value="ECO:0007669"/>
    <property type="project" value="TreeGrafter"/>
</dbReference>
<dbReference type="InParanoid" id="A0A136JEK8"/>
<evidence type="ECO:0000256" key="5">
    <source>
        <dbReference type="ARBA" id="ARBA00023136"/>
    </source>
</evidence>
<feature type="transmembrane region" description="Helical" evidence="8">
    <location>
        <begin position="280"/>
        <end position="296"/>
    </location>
</feature>
<evidence type="ECO:0000256" key="1">
    <source>
        <dbReference type="ARBA" id="ARBA00004141"/>
    </source>
</evidence>
<keyword evidence="4 8" id="KW-1133">Transmembrane helix</keyword>
<evidence type="ECO:0000313" key="9">
    <source>
        <dbReference type="EMBL" id="KXJ95601.1"/>
    </source>
</evidence>
<dbReference type="GO" id="GO:0016020">
    <property type="term" value="C:membrane"/>
    <property type="evidence" value="ECO:0007669"/>
    <property type="project" value="UniProtKB-SubCell"/>
</dbReference>
<feature type="transmembrane region" description="Helical" evidence="8">
    <location>
        <begin position="209"/>
        <end position="231"/>
    </location>
</feature>
<dbReference type="GO" id="GO:0006882">
    <property type="term" value="P:intracellular zinc ion homeostasis"/>
    <property type="evidence" value="ECO:0007669"/>
    <property type="project" value="TreeGrafter"/>
</dbReference>
<evidence type="ECO:0000256" key="8">
    <source>
        <dbReference type="SAM" id="Phobius"/>
    </source>
</evidence>
<dbReference type="InterPro" id="IPR004254">
    <property type="entry name" value="AdipoR/HlyIII-related"/>
</dbReference>